<dbReference type="RefSeq" id="XP_002957981.1">
    <property type="nucleotide sequence ID" value="XM_002957935.1"/>
</dbReference>
<dbReference type="InParanoid" id="D8UH47"/>
<proteinExistence type="inferred from homology"/>
<dbReference type="Proteomes" id="UP000001058">
    <property type="component" value="Unassembled WGS sequence"/>
</dbReference>
<dbReference type="OrthoDB" id="416470at2759"/>
<dbReference type="PANTHER" id="PTHR13501:SF8">
    <property type="entry name" value="LARGE RIBOSOMAL SUBUNIT PROTEIN UL22M"/>
    <property type="match status" value="1"/>
</dbReference>
<evidence type="ECO:0000256" key="1">
    <source>
        <dbReference type="ARBA" id="ARBA00009451"/>
    </source>
</evidence>
<keyword evidence="3 4" id="KW-0687">Ribonucleoprotein</keyword>
<accession>D8UH47</accession>
<dbReference type="Pfam" id="PF00237">
    <property type="entry name" value="Ribosomal_L22"/>
    <property type="match status" value="1"/>
</dbReference>
<dbReference type="GO" id="GO:0003735">
    <property type="term" value="F:structural constituent of ribosome"/>
    <property type="evidence" value="ECO:0007669"/>
    <property type="project" value="InterPro"/>
</dbReference>
<keyword evidence="6" id="KW-1185">Reference proteome</keyword>
<evidence type="ECO:0000313" key="5">
    <source>
        <dbReference type="EMBL" id="EFJ40914.1"/>
    </source>
</evidence>
<dbReference type="KEGG" id="vcn:VOLCADRAFT_119814"/>
<name>D8UH47_VOLCA</name>
<dbReference type="InterPro" id="IPR047867">
    <property type="entry name" value="Ribosomal_uL22_bac/org-type"/>
</dbReference>
<reference evidence="5 6" key="1">
    <citation type="journal article" date="2010" name="Science">
        <title>Genomic analysis of organismal complexity in the multicellular green alga Volvox carteri.</title>
        <authorList>
            <person name="Prochnik S.E."/>
            <person name="Umen J."/>
            <person name="Nedelcu A.M."/>
            <person name="Hallmann A."/>
            <person name="Miller S.M."/>
            <person name="Nishii I."/>
            <person name="Ferris P."/>
            <person name="Kuo A."/>
            <person name="Mitros T."/>
            <person name="Fritz-Laylin L.K."/>
            <person name="Hellsten U."/>
            <person name="Chapman J."/>
            <person name="Simakov O."/>
            <person name="Rensing S.A."/>
            <person name="Terry A."/>
            <person name="Pangilinan J."/>
            <person name="Kapitonov V."/>
            <person name="Jurka J."/>
            <person name="Salamov A."/>
            <person name="Shapiro H."/>
            <person name="Schmutz J."/>
            <person name="Grimwood J."/>
            <person name="Lindquist E."/>
            <person name="Lucas S."/>
            <person name="Grigoriev I.V."/>
            <person name="Schmitt R."/>
            <person name="Kirk D."/>
            <person name="Rokhsar D.S."/>
        </authorList>
    </citation>
    <scope>NUCLEOTIDE SEQUENCE [LARGE SCALE GENOMIC DNA]</scope>
    <source>
        <strain evidence="6">f. Nagariensis / Eve</strain>
    </source>
</reference>
<evidence type="ECO:0000256" key="2">
    <source>
        <dbReference type="ARBA" id="ARBA00022980"/>
    </source>
</evidence>
<organism evidence="6">
    <name type="scientific">Volvox carteri f. nagariensis</name>
    <dbReference type="NCBI Taxonomy" id="3068"/>
    <lineage>
        <taxon>Eukaryota</taxon>
        <taxon>Viridiplantae</taxon>
        <taxon>Chlorophyta</taxon>
        <taxon>core chlorophytes</taxon>
        <taxon>Chlorophyceae</taxon>
        <taxon>CS clade</taxon>
        <taxon>Chlamydomonadales</taxon>
        <taxon>Volvocaceae</taxon>
        <taxon>Volvox</taxon>
    </lineage>
</organism>
<dbReference type="PANTHER" id="PTHR13501">
    <property type="entry name" value="CHLOROPLAST 50S RIBOSOMAL PROTEIN L22-RELATED"/>
    <property type="match status" value="1"/>
</dbReference>
<gene>
    <name evidence="5" type="ORF">VOLCADRAFT_119814</name>
</gene>
<sequence length="135" mass="14269">MNNITQSVKKMNRIIRLVRGLSYEDAVAQCKMVPHKAARYVLQTLEAAYQDATQAVGLNGERLVVGGPSGVPAAPIHLLPYAASGSPYEGHDRELGASGALAHEEEWYIGGGASGMASSTATLCLPGRGVEEYNI</sequence>
<evidence type="ECO:0000256" key="4">
    <source>
        <dbReference type="RuleBase" id="RU004005"/>
    </source>
</evidence>
<evidence type="ECO:0000256" key="3">
    <source>
        <dbReference type="ARBA" id="ARBA00023274"/>
    </source>
</evidence>
<dbReference type="InterPro" id="IPR036394">
    <property type="entry name" value="Ribosomal_uL22_sf"/>
</dbReference>
<keyword evidence="2 4" id="KW-0689">Ribosomal protein</keyword>
<dbReference type="AlphaFoldDB" id="D8UH47"/>
<dbReference type="SUPFAM" id="SSF54843">
    <property type="entry name" value="Ribosomal protein L22"/>
    <property type="match status" value="1"/>
</dbReference>
<dbReference type="eggNOG" id="KOG1711">
    <property type="taxonomic scope" value="Eukaryota"/>
</dbReference>
<dbReference type="GO" id="GO:0005762">
    <property type="term" value="C:mitochondrial large ribosomal subunit"/>
    <property type="evidence" value="ECO:0007669"/>
    <property type="project" value="TreeGrafter"/>
</dbReference>
<evidence type="ECO:0000313" key="6">
    <source>
        <dbReference type="Proteomes" id="UP000001058"/>
    </source>
</evidence>
<dbReference type="EMBL" id="GL378404">
    <property type="protein sequence ID" value="EFJ40914.1"/>
    <property type="molecule type" value="Genomic_DNA"/>
</dbReference>
<dbReference type="InterPro" id="IPR001063">
    <property type="entry name" value="Ribosomal_uL22"/>
</dbReference>
<dbReference type="GO" id="GO:0006412">
    <property type="term" value="P:translation"/>
    <property type="evidence" value="ECO:0007669"/>
    <property type="project" value="InterPro"/>
</dbReference>
<dbReference type="Gene3D" id="3.90.470.10">
    <property type="entry name" value="Ribosomal protein L22/L17"/>
    <property type="match status" value="1"/>
</dbReference>
<protein>
    <submittedName>
        <fullName evidence="5">Uncharacterized protein</fullName>
    </submittedName>
</protein>
<comment type="similarity">
    <text evidence="1 4">Belongs to the universal ribosomal protein uL22 family.</text>
</comment>
<dbReference type="GeneID" id="9623104"/>